<sequence length="64" mass="7476">MTNGWKEGVLMSVYRCKGRFTKQASYLFLILEEIKKESSLREHLMHGNNKVLKQNGNLNVNYSK</sequence>
<accession>A0A9N9I923</accession>
<name>A0A9N9I923_FUNMO</name>
<feature type="non-terminal residue" evidence="1">
    <location>
        <position position="1"/>
    </location>
</feature>
<dbReference type="AlphaFoldDB" id="A0A9N9I923"/>
<gene>
    <name evidence="1" type="ORF">FMOSSE_LOCUS15285</name>
</gene>
<comment type="caution">
    <text evidence="1">The sequence shown here is derived from an EMBL/GenBank/DDBJ whole genome shotgun (WGS) entry which is preliminary data.</text>
</comment>
<dbReference type="EMBL" id="CAJVPP010014789">
    <property type="protein sequence ID" value="CAG8725189.1"/>
    <property type="molecule type" value="Genomic_DNA"/>
</dbReference>
<dbReference type="Proteomes" id="UP000789375">
    <property type="component" value="Unassembled WGS sequence"/>
</dbReference>
<protein>
    <submittedName>
        <fullName evidence="1">16855_t:CDS:1</fullName>
    </submittedName>
</protein>
<evidence type="ECO:0000313" key="1">
    <source>
        <dbReference type="EMBL" id="CAG8725189.1"/>
    </source>
</evidence>
<proteinExistence type="predicted"/>
<organism evidence="1 2">
    <name type="scientific">Funneliformis mosseae</name>
    <name type="common">Endomycorrhizal fungus</name>
    <name type="synonym">Glomus mosseae</name>
    <dbReference type="NCBI Taxonomy" id="27381"/>
    <lineage>
        <taxon>Eukaryota</taxon>
        <taxon>Fungi</taxon>
        <taxon>Fungi incertae sedis</taxon>
        <taxon>Mucoromycota</taxon>
        <taxon>Glomeromycotina</taxon>
        <taxon>Glomeromycetes</taxon>
        <taxon>Glomerales</taxon>
        <taxon>Glomeraceae</taxon>
        <taxon>Funneliformis</taxon>
    </lineage>
</organism>
<keyword evidence="2" id="KW-1185">Reference proteome</keyword>
<evidence type="ECO:0000313" key="2">
    <source>
        <dbReference type="Proteomes" id="UP000789375"/>
    </source>
</evidence>
<reference evidence="1" key="1">
    <citation type="submission" date="2021-06" db="EMBL/GenBank/DDBJ databases">
        <authorList>
            <person name="Kallberg Y."/>
            <person name="Tangrot J."/>
            <person name="Rosling A."/>
        </authorList>
    </citation>
    <scope>NUCLEOTIDE SEQUENCE</scope>
    <source>
        <strain evidence="1">87-6 pot B 2015</strain>
    </source>
</reference>